<sequence length="221" mass="25220">MGYRTVGNSTPREFTEKKSVFIGIAKRVFTEEEAKEFISEVRSRYKDARHHVFAYTIEEDMHIQRYSDDGEPQGTGGIPILDVIRKNDLRNVCVVVVRYFGGILLGAGGLTRAYVKGAADAIQAAGVIERVSGHQIDLLLDYDLFGKLQYFLKENQIEIKDVAYTDKVKVSVYVESIQLKAIVQEMMNLTSGKAEIVILEEELFYKREKELLKEFEDHETK</sequence>
<evidence type="ECO:0000259" key="3">
    <source>
        <dbReference type="Pfam" id="PF09186"/>
    </source>
</evidence>
<dbReference type="Pfam" id="PF09186">
    <property type="entry name" value="DUF1949"/>
    <property type="match status" value="1"/>
</dbReference>
<dbReference type="InterPro" id="IPR020569">
    <property type="entry name" value="UPF0029_Impact_CS"/>
</dbReference>
<dbReference type="PROSITE" id="PS00910">
    <property type="entry name" value="UPF0029"/>
    <property type="match status" value="1"/>
</dbReference>
<dbReference type="InterPro" id="IPR015269">
    <property type="entry name" value="UPF0029_Impact_C"/>
</dbReference>
<dbReference type="EMBL" id="JAFNJU010000001">
    <property type="protein sequence ID" value="MBO1263800.1"/>
    <property type="molecule type" value="Genomic_DNA"/>
</dbReference>
<evidence type="ECO:0000313" key="4">
    <source>
        <dbReference type="EMBL" id="MBO1263800.1"/>
    </source>
</evidence>
<dbReference type="InterPro" id="IPR035647">
    <property type="entry name" value="EFG_III/V"/>
</dbReference>
<evidence type="ECO:0000313" key="5">
    <source>
        <dbReference type="Proteomes" id="UP000664218"/>
    </source>
</evidence>
<dbReference type="NCBIfam" id="TIGR00257">
    <property type="entry name" value="IMPACT_YIGZ"/>
    <property type="match status" value="1"/>
</dbReference>
<dbReference type="PANTHER" id="PTHR16301:SF20">
    <property type="entry name" value="IMPACT FAMILY MEMBER YIGZ"/>
    <property type="match status" value="1"/>
</dbReference>
<dbReference type="Pfam" id="PF01205">
    <property type="entry name" value="Impact_N"/>
    <property type="match status" value="1"/>
</dbReference>
<dbReference type="Proteomes" id="UP000664218">
    <property type="component" value="Unassembled WGS sequence"/>
</dbReference>
<dbReference type="AlphaFoldDB" id="A0A939H8W2"/>
<dbReference type="Gene3D" id="3.30.70.240">
    <property type="match status" value="1"/>
</dbReference>
<dbReference type="InterPro" id="IPR036956">
    <property type="entry name" value="Impact_N_sf"/>
</dbReference>
<dbReference type="SUPFAM" id="SSF54980">
    <property type="entry name" value="EF-G C-terminal domain-like"/>
    <property type="match status" value="1"/>
</dbReference>
<dbReference type="InterPro" id="IPR023582">
    <property type="entry name" value="Impact"/>
</dbReference>
<gene>
    <name evidence="4" type="ORF">J3A84_01915</name>
</gene>
<name>A0A939H8W2_9CLOT</name>
<dbReference type="InterPro" id="IPR015796">
    <property type="entry name" value="Impact_YigZ-like"/>
</dbReference>
<dbReference type="RefSeq" id="WP_207598304.1">
    <property type="nucleotide sequence ID" value="NZ_JAFNJU010000001.1"/>
</dbReference>
<organism evidence="4 5">
    <name type="scientific">Proteiniclasticum aestuarii</name>
    <dbReference type="NCBI Taxonomy" id="2817862"/>
    <lineage>
        <taxon>Bacteria</taxon>
        <taxon>Bacillati</taxon>
        <taxon>Bacillota</taxon>
        <taxon>Clostridia</taxon>
        <taxon>Eubacteriales</taxon>
        <taxon>Clostridiaceae</taxon>
        <taxon>Proteiniclasticum</taxon>
    </lineage>
</organism>
<feature type="domain" description="UPF0029" evidence="3">
    <location>
        <begin position="140"/>
        <end position="193"/>
    </location>
</feature>
<comment type="similarity">
    <text evidence="1">Belongs to the IMPACT family.</text>
</comment>
<dbReference type="Gene3D" id="3.30.230.30">
    <property type="entry name" value="Impact, N-terminal domain"/>
    <property type="match status" value="1"/>
</dbReference>
<evidence type="ECO:0000256" key="1">
    <source>
        <dbReference type="ARBA" id="ARBA00007665"/>
    </source>
</evidence>
<dbReference type="PANTHER" id="PTHR16301">
    <property type="entry name" value="IMPACT-RELATED"/>
    <property type="match status" value="1"/>
</dbReference>
<reference evidence="4" key="1">
    <citation type="submission" date="2021-03" db="EMBL/GenBank/DDBJ databases">
        <title>Proteiniclasticum marinus sp. nov., isolated from tidal flat sediment.</title>
        <authorList>
            <person name="Namirimu T."/>
            <person name="Yang J.-A."/>
            <person name="Yang S.-H."/>
            <person name="Kim Y.-J."/>
            <person name="Kwon K.K."/>
        </authorList>
    </citation>
    <scope>NUCLEOTIDE SEQUENCE</scope>
    <source>
        <strain evidence="4">SCR006</strain>
    </source>
</reference>
<feature type="domain" description="Impact N-terminal" evidence="2">
    <location>
        <begin position="17"/>
        <end position="122"/>
    </location>
</feature>
<keyword evidence="5" id="KW-1185">Reference proteome</keyword>
<dbReference type="GO" id="GO:0005737">
    <property type="term" value="C:cytoplasm"/>
    <property type="evidence" value="ECO:0007669"/>
    <property type="project" value="TreeGrafter"/>
</dbReference>
<dbReference type="GO" id="GO:0006446">
    <property type="term" value="P:regulation of translational initiation"/>
    <property type="evidence" value="ECO:0007669"/>
    <property type="project" value="TreeGrafter"/>
</dbReference>
<accession>A0A939H8W2</accession>
<dbReference type="InterPro" id="IPR001498">
    <property type="entry name" value="Impact_N"/>
</dbReference>
<protein>
    <submittedName>
        <fullName evidence="4">YigZ family protein</fullName>
    </submittedName>
</protein>
<proteinExistence type="inferred from homology"/>
<dbReference type="SUPFAM" id="SSF54211">
    <property type="entry name" value="Ribosomal protein S5 domain 2-like"/>
    <property type="match status" value="1"/>
</dbReference>
<evidence type="ECO:0000259" key="2">
    <source>
        <dbReference type="Pfam" id="PF01205"/>
    </source>
</evidence>
<comment type="caution">
    <text evidence="4">The sequence shown here is derived from an EMBL/GenBank/DDBJ whole genome shotgun (WGS) entry which is preliminary data.</text>
</comment>
<dbReference type="InterPro" id="IPR020568">
    <property type="entry name" value="Ribosomal_Su5_D2-typ_SF"/>
</dbReference>